<evidence type="ECO:0000259" key="1">
    <source>
        <dbReference type="Pfam" id="PF25302"/>
    </source>
</evidence>
<sequence length="101" mass="11229">MPNQMCEGPERGNIITSTILSSQGKSKYLASYVFDHDPTNAWVEGSSDYGIGEFLEINNWQIMGGNVRELPILNGYQSSKTALQNNSRVKKFKVSLNGKDI</sequence>
<dbReference type="InterPro" id="IPR057561">
    <property type="entry name" value="NADase_transloc"/>
</dbReference>
<proteinExistence type="predicted"/>
<dbReference type="RefSeq" id="WP_139259542.1">
    <property type="nucleotide sequence ID" value="NZ_FRBU01000066.1"/>
</dbReference>
<dbReference type="OrthoDB" id="9784548at2"/>
<gene>
    <name evidence="2" type="ORF">SAMN05443669_10662</name>
</gene>
<keyword evidence="3" id="KW-1185">Reference proteome</keyword>
<protein>
    <recommendedName>
        <fullName evidence="1">NAD glycohydrolase translocation F5/8 type C domain-containing protein</fullName>
    </recommendedName>
</protein>
<dbReference type="EMBL" id="FRBU01000066">
    <property type="protein sequence ID" value="SHM74724.1"/>
    <property type="molecule type" value="Genomic_DNA"/>
</dbReference>
<evidence type="ECO:0000313" key="2">
    <source>
        <dbReference type="EMBL" id="SHM74724.1"/>
    </source>
</evidence>
<dbReference type="AlphaFoldDB" id="A0A1M7L9F0"/>
<evidence type="ECO:0000313" key="3">
    <source>
        <dbReference type="Proteomes" id="UP000184260"/>
    </source>
</evidence>
<dbReference type="NCBIfam" id="NF047619">
    <property type="entry name" value="NADase_discoid"/>
    <property type="match status" value="1"/>
</dbReference>
<dbReference type="Pfam" id="PF25302">
    <property type="entry name" value="NADase_transloc"/>
    <property type="match status" value="1"/>
</dbReference>
<name>A0A1M7L9F0_9FLAO</name>
<dbReference type="Proteomes" id="UP000184260">
    <property type="component" value="Unassembled WGS sequence"/>
</dbReference>
<organism evidence="2 3">
    <name type="scientific">Flavobacterium xanthum</name>
    <dbReference type="NCBI Taxonomy" id="69322"/>
    <lineage>
        <taxon>Bacteria</taxon>
        <taxon>Pseudomonadati</taxon>
        <taxon>Bacteroidota</taxon>
        <taxon>Flavobacteriia</taxon>
        <taxon>Flavobacteriales</taxon>
        <taxon>Flavobacteriaceae</taxon>
        <taxon>Flavobacterium</taxon>
    </lineage>
</organism>
<dbReference type="STRING" id="69322.SAMN05443669_10662"/>
<feature type="domain" description="NAD glycohydrolase translocation F5/8 type C" evidence="1">
    <location>
        <begin position="15"/>
        <end position="100"/>
    </location>
</feature>
<accession>A0A1M7L9F0</accession>
<reference evidence="3" key="1">
    <citation type="submission" date="2016-11" db="EMBL/GenBank/DDBJ databases">
        <authorList>
            <person name="Varghese N."/>
            <person name="Submissions S."/>
        </authorList>
    </citation>
    <scope>NUCLEOTIDE SEQUENCE [LARGE SCALE GENOMIC DNA]</scope>
    <source>
        <strain evidence="3">DSM 3661</strain>
    </source>
</reference>